<evidence type="ECO:0000313" key="2">
    <source>
        <dbReference type="EMBL" id="CAD5106686.1"/>
    </source>
</evidence>
<evidence type="ECO:0000313" key="3">
    <source>
        <dbReference type="Proteomes" id="UP000583387"/>
    </source>
</evidence>
<dbReference type="Proteomes" id="UP000583387">
    <property type="component" value="Unassembled WGS sequence"/>
</dbReference>
<name>A0A7U7I8G5_9GAMM</name>
<dbReference type="EMBL" id="CAJFCI010000025">
    <property type="protein sequence ID" value="CAD5106686.1"/>
    <property type="molecule type" value="Genomic_DNA"/>
</dbReference>
<evidence type="ECO:0000256" key="1">
    <source>
        <dbReference type="SAM" id="Phobius"/>
    </source>
</evidence>
<keyword evidence="1" id="KW-0812">Transmembrane</keyword>
<sequence>MGVSMNPATDLPEPRHRSRGRWQFVFLLLVAIGPMLLASAMYKWRFWVPEARNYHGTLIGDGRTLADLGVPTGGEERWQLVVTTPDSCTADCRELVYLARQVNIGLAREAARASHALASGEPLAADYDALLQREYPKLVRYPLDRQHYQGLDDGGATPRLWIVDPHGNLVLRYERGVNGKGVLNDLRLLLKLSHIG</sequence>
<gene>
    <name evidence="2" type="ORF">PSEWESI4_00953</name>
</gene>
<comment type="caution">
    <text evidence="2">The sequence shown here is derived from an EMBL/GenBank/DDBJ whole genome shotgun (WGS) entry which is preliminary data.</text>
</comment>
<evidence type="ECO:0008006" key="4">
    <source>
        <dbReference type="Google" id="ProtNLM"/>
    </source>
</evidence>
<organism evidence="2 3">
    <name type="scientific">Zestomonas carbonaria</name>
    <dbReference type="NCBI Taxonomy" id="2762745"/>
    <lineage>
        <taxon>Bacteria</taxon>
        <taxon>Pseudomonadati</taxon>
        <taxon>Pseudomonadota</taxon>
        <taxon>Gammaproteobacteria</taxon>
        <taxon>Pseudomonadales</taxon>
        <taxon>Pseudomonadaceae</taxon>
        <taxon>Zestomonas</taxon>
    </lineage>
</organism>
<dbReference type="AlphaFoldDB" id="A0A7U7I8G5"/>
<proteinExistence type="predicted"/>
<keyword evidence="1" id="KW-0472">Membrane</keyword>
<reference evidence="2 3" key="1">
    <citation type="submission" date="2020-08" db="EMBL/GenBank/DDBJ databases">
        <authorList>
            <person name="Criscuolo A."/>
        </authorList>
    </citation>
    <scope>NUCLEOTIDE SEQUENCE [LARGE SCALE GENOMIC DNA]</scope>
    <source>
        <strain evidence="2">CIP111764</strain>
    </source>
</reference>
<feature type="transmembrane region" description="Helical" evidence="1">
    <location>
        <begin position="20"/>
        <end position="42"/>
    </location>
</feature>
<keyword evidence="1" id="KW-1133">Transmembrane helix</keyword>
<accession>A0A7U7I8G5</accession>
<protein>
    <recommendedName>
        <fullName evidence="4">Transmembrane protein</fullName>
    </recommendedName>
</protein>
<keyword evidence="3" id="KW-1185">Reference proteome</keyword>